<organism evidence="1 2">
    <name type="scientific">Hymenobacter fodinae</name>
    <dbReference type="NCBI Taxonomy" id="2510796"/>
    <lineage>
        <taxon>Bacteria</taxon>
        <taxon>Pseudomonadati</taxon>
        <taxon>Bacteroidota</taxon>
        <taxon>Cytophagia</taxon>
        <taxon>Cytophagales</taxon>
        <taxon>Hymenobacteraceae</taxon>
        <taxon>Hymenobacter</taxon>
    </lineage>
</organism>
<dbReference type="AlphaFoldDB" id="A0A4Z0P484"/>
<name>A0A4Z0P484_9BACT</name>
<dbReference type="EMBL" id="SRLA01000003">
    <property type="protein sequence ID" value="TGE06101.1"/>
    <property type="molecule type" value="Genomic_DNA"/>
</dbReference>
<comment type="caution">
    <text evidence="1">The sequence shown here is derived from an EMBL/GenBank/DDBJ whole genome shotgun (WGS) entry which is preliminary data.</text>
</comment>
<dbReference type="Proteomes" id="UP000298337">
    <property type="component" value="Unassembled WGS sequence"/>
</dbReference>
<accession>A0A4Z0P484</accession>
<sequence length="61" mass="7257">MNTIKINDVEYVSTRDIERAYGLSRNKCWKILQSLDELEFITIVRLRYYPVTLIEAKFSSL</sequence>
<gene>
    <name evidence="1" type="ORF">EU556_14635</name>
</gene>
<keyword evidence="2" id="KW-1185">Reference proteome</keyword>
<protein>
    <submittedName>
        <fullName evidence="1">Uncharacterized protein</fullName>
    </submittedName>
</protein>
<proteinExistence type="predicted"/>
<dbReference type="RefSeq" id="WP_135434893.1">
    <property type="nucleotide sequence ID" value="NZ_SRLA01000003.1"/>
</dbReference>
<reference evidence="1 2" key="1">
    <citation type="submission" date="2019-04" db="EMBL/GenBank/DDBJ databases">
        <authorList>
            <person name="Feng G."/>
            <person name="Zhang J."/>
            <person name="Zhu H."/>
        </authorList>
    </citation>
    <scope>NUCLEOTIDE SEQUENCE [LARGE SCALE GENOMIC DNA]</scope>
    <source>
        <strain evidence="1 2">92R-1</strain>
    </source>
</reference>
<evidence type="ECO:0000313" key="1">
    <source>
        <dbReference type="EMBL" id="TGE06101.1"/>
    </source>
</evidence>
<evidence type="ECO:0000313" key="2">
    <source>
        <dbReference type="Proteomes" id="UP000298337"/>
    </source>
</evidence>